<gene>
    <name evidence="1" type="ORF">HAX54_006239</name>
</gene>
<comment type="caution">
    <text evidence="1">The sequence shown here is derived from an EMBL/GenBank/DDBJ whole genome shotgun (WGS) entry which is preliminary data.</text>
</comment>
<accession>A0ABS8TAR6</accession>
<name>A0ABS8TAR6_DATST</name>
<dbReference type="EMBL" id="JACEIK010001310">
    <property type="protein sequence ID" value="MCD7468238.1"/>
    <property type="molecule type" value="Genomic_DNA"/>
</dbReference>
<proteinExistence type="predicted"/>
<sequence>MAEFRELHKCWTNIRLIIRAVRRSHGKLQKRCTCRSSCYKWKLRTVPWSRGKVQSTCQLENPKVPSNIMSHNTKIIAADLVEWQVEALVLVLRRYKKAICWTITDILDIHPG</sequence>
<dbReference type="Proteomes" id="UP000823775">
    <property type="component" value="Unassembled WGS sequence"/>
</dbReference>
<reference evidence="1 2" key="1">
    <citation type="journal article" date="2021" name="BMC Genomics">
        <title>Datura genome reveals duplications of psychoactive alkaloid biosynthetic genes and high mutation rate following tissue culture.</title>
        <authorList>
            <person name="Rajewski A."/>
            <person name="Carter-House D."/>
            <person name="Stajich J."/>
            <person name="Litt A."/>
        </authorList>
    </citation>
    <scope>NUCLEOTIDE SEQUENCE [LARGE SCALE GENOMIC DNA]</scope>
    <source>
        <strain evidence="1">AR-01</strain>
    </source>
</reference>
<feature type="non-terminal residue" evidence="1">
    <location>
        <position position="112"/>
    </location>
</feature>
<keyword evidence="2" id="KW-1185">Reference proteome</keyword>
<organism evidence="1 2">
    <name type="scientific">Datura stramonium</name>
    <name type="common">Jimsonweed</name>
    <name type="synonym">Common thornapple</name>
    <dbReference type="NCBI Taxonomy" id="4076"/>
    <lineage>
        <taxon>Eukaryota</taxon>
        <taxon>Viridiplantae</taxon>
        <taxon>Streptophyta</taxon>
        <taxon>Embryophyta</taxon>
        <taxon>Tracheophyta</taxon>
        <taxon>Spermatophyta</taxon>
        <taxon>Magnoliopsida</taxon>
        <taxon>eudicotyledons</taxon>
        <taxon>Gunneridae</taxon>
        <taxon>Pentapetalae</taxon>
        <taxon>asterids</taxon>
        <taxon>lamiids</taxon>
        <taxon>Solanales</taxon>
        <taxon>Solanaceae</taxon>
        <taxon>Solanoideae</taxon>
        <taxon>Datureae</taxon>
        <taxon>Datura</taxon>
    </lineage>
</organism>
<evidence type="ECO:0000313" key="1">
    <source>
        <dbReference type="EMBL" id="MCD7468238.1"/>
    </source>
</evidence>
<protein>
    <submittedName>
        <fullName evidence="1">Uncharacterized protein</fullName>
    </submittedName>
</protein>
<evidence type="ECO:0000313" key="2">
    <source>
        <dbReference type="Proteomes" id="UP000823775"/>
    </source>
</evidence>